<comment type="caution">
    <text evidence="5">The sequence shown here is derived from an EMBL/GenBank/DDBJ whole genome shotgun (WGS) entry which is preliminary data.</text>
</comment>
<dbReference type="PANTHER" id="PTHR47893:SF1">
    <property type="entry name" value="REGULATORY PROTEIN PCHR"/>
    <property type="match status" value="1"/>
</dbReference>
<dbReference type="Gene3D" id="1.10.10.60">
    <property type="entry name" value="Homeodomain-like"/>
    <property type="match status" value="2"/>
</dbReference>
<reference evidence="5 6" key="1">
    <citation type="submission" date="2019-07" db="EMBL/GenBank/DDBJ databases">
        <title>Gramella aestuarii sp. nov., isolated from a tidal flat, and emended description of Gramella echinicola.</title>
        <authorList>
            <person name="Liu L."/>
        </authorList>
    </citation>
    <scope>NUCLEOTIDE SEQUENCE [LARGE SCALE GENOMIC DNA]</scope>
    <source>
        <strain evidence="5 6">BS12</strain>
    </source>
</reference>
<accession>A0A7M3SWN4</accession>
<dbReference type="SUPFAM" id="SSF46689">
    <property type="entry name" value="Homeodomain-like"/>
    <property type="match status" value="1"/>
</dbReference>
<gene>
    <name evidence="5" type="ORF">FLP08_00370</name>
</gene>
<dbReference type="PANTHER" id="PTHR47893">
    <property type="entry name" value="REGULATORY PROTEIN PCHR"/>
    <property type="match status" value="1"/>
</dbReference>
<dbReference type="InterPro" id="IPR020449">
    <property type="entry name" value="Tscrpt_reg_AraC-type_HTH"/>
</dbReference>
<dbReference type="GO" id="GO:0043565">
    <property type="term" value="F:sequence-specific DNA binding"/>
    <property type="evidence" value="ECO:0007669"/>
    <property type="project" value="InterPro"/>
</dbReference>
<dbReference type="Pfam" id="PF12833">
    <property type="entry name" value="HTH_18"/>
    <property type="match status" value="1"/>
</dbReference>
<dbReference type="AlphaFoldDB" id="A0A7M3SWN4"/>
<dbReference type="InterPro" id="IPR009057">
    <property type="entry name" value="Homeodomain-like_sf"/>
</dbReference>
<evidence type="ECO:0000256" key="3">
    <source>
        <dbReference type="ARBA" id="ARBA00023163"/>
    </source>
</evidence>
<protein>
    <submittedName>
        <fullName evidence="5">Helix-turn-helix transcriptional regulator</fullName>
    </submittedName>
</protein>
<dbReference type="OrthoDB" id="2666928at2"/>
<organism evidence="5 6">
    <name type="scientific">Christiangramia aestuarii</name>
    <dbReference type="NCBI Taxonomy" id="1028746"/>
    <lineage>
        <taxon>Bacteria</taxon>
        <taxon>Pseudomonadati</taxon>
        <taxon>Bacteroidota</taxon>
        <taxon>Flavobacteriia</taxon>
        <taxon>Flavobacteriales</taxon>
        <taxon>Flavobacteriaceae</taxon>
        <taxon>Christiangramia</taxon>
    </lineage>
</organism>
<keyword evidence="3" id="KW-0804">Transcription</keyword>
<evidence type="ECO:0000259" key="4">
    <source>
        <dbReference type="PROSITE" id="PS01124"/>
    </source>
</evidence>
<dbReference type="RefSeq" id="WP_156272894.1">
    <property type="nucleotide sequence ID" value="NZ_BAABGI010000002.1"/>
</dbReference>
<name>A0A7M3SWN4_9FLAO</name>
<dbReference type="PRINTS" id="PR00032">
    <property type="entry name" value="HTHARAC"/>
</dbReference>
<evidence type="ECO:0000313" key="6">
    <source>
        <dbReference type="Proteomes" id="UP000460416"/>
    </source>
</evidence>
<dbReference type="GO" id="GO:0003700">
    <property type="term" value="F:DNA-binding transcription factor activity"/>
    <property type="evidence" value="ECO:0007669"/>
    <property type="project" value="InterPro"/>
</dbReference>
<proteinExistence type="predicted"/>
<dbReference type="Proteomes" id="UP000460416">
    <property type="component" value="Unassembled WGS sequence"/>
</dbReference>
<dbReference type="PROSITE" id="PS01124">
    <property type="entry name" value="HTH_ARAC_FAMILY_2"/>
    <property type="match status" value="1"/>
</dbReference>
<evidence type="ECO:0000256" key="1">
    <source>
        <dbReference type="ARBA" id="ARBA00023015"/>
    </source>
</evidence>
<dbReference type="InterPro" id="IPR053142">
    <property type="entry name" value="PchR_regulatory_protein"/>
</dbReference>
<keyword evidence="1" id="KW-0805">Transcription regulation</keyword>
<evidence type="ECO:0000256" key="2">
    <source>
        <dbReference type="ARBA" id="ARBA00023125"/>
    </source>
</evidence>
<dbReference type="EMBL" id="VJVW01000001">
    <property type="protein sequence ID" value="MUP41015.1"/>
    <property type="molecule type" value="Genomic_DNA"/>
</dbReference>
<feature type="domain" description="HTH araC/xylS-type" evidence="4">
    <location>
        <begin position="236"/>
        <end position="334"/>
    </location>
</feature>
<evidence type="ECO:0000313" key="5">
    <source>
        <dbReference type="EMBL" id="MUP41015.1"/>
    </source>
</evidence>
<keyword evidence="2" id="KW-0238">DNA-binding</keyword>
<sequence>MNTYHLDLNDVDDIIPELANHFGTIYTEHLGEFNLNIPASKGEGNIKVINFPNGIGLHTYHVKFKDDTQLRLSHLQVRPIRFLYCVEGKIDSSFGQFEERETVHEHEYLIAAPKDSETHNLLIPEEKEVVICYLEIDRLKFQQYFSFDLKELEPIFYELFSDTEATKRISERASFSLRTAESIKEIRNTEVTGFPRINFIGAKALEILSFMLTRFKRNDENQDKKRLKDKDMKAIETAVEYIDANISNTGTVNDLSKIAGVNTNKLQEGFQVIFGKTVNEYIRDIRLTRALNILSTGNKNVSEVVYELGLSSRSYFSKIFKEKYGISPRKVLSRKPISQKLKEDKAEK</sequence>
<keyword evidence="6" id="KW-1185">Reference proteome</keyword>
<dbReference type="InterPro" id="IPR018060">
    <property type="entry name" value="HTH_AraC"/>
</dbReference>
<dbReference type="SMART" id="SM00342">
    <property type="entry name" value="HTH_ARAC"/>
    <property type="match status" value="1"/>
</dbReference>